<feature type="chain" id="PRO_5046121252" evidence="1">
    <location>
        <begin position="21"/>
        <end position="330"/>
    </location>
</feature>
<name>A0ABV1G3E7_9FIRM</name>
<dbReference type="RefSeq" id="WP_349134635.1">
    <property type="nucleotide sequence ID" value="NZ_JBBMFF010000085.1"/>
</dbReference>
<dbReference type="EMBL" id="JBBMFF010000085">
    <property type="protein sequence ID" value="MEQ2509926.1"/>
    <property type="molecule type" value="Genomic_DNA"/>
</dbReference>
<evidence type="ECO:0000256" key="1">
    <source>
        <dbReference type="SAM" id="SignalP"/>
    </source>
</evidence>
<sequence length="330" mass="35896">MRKVISIVCSVVLCMSIVLASVGQVSALENADVANREEQISALFDEMTENLALSLLNEAIADESSVSSQAAVQEDLADIDEQLAELGVRQVEGDELAEILNRESVHSPVAPQASKPADTNTTKWYVYNYISNSYGGKKYDVQRLVAVGNNPGGTLVTGEDNYKFFSDKPILGKVLKTLALIYAQKALGTTGIVMQWLPYELISPPESTNNSFNSCYITYRCVSTVAFSYVKESSKSDDYYELSFYANKFSIAANIHGAAVVNSTPKTYSDSKTATVVAENYNAILPAIASYLNEGGCYGYIYSFDIRCCDGTYTKTVYVPTPMSGPGQIV</sequence>
<accession>A0ABV1G3E7</accession>
<organism evidence="2 3">
    <name type="scientific">Faecousia intestinalis</name>
    <dbReference type="NCBI Taxonomy" id="3133167"/>
    <lineage>
        <taxon>Bacteria</taxon>
        <taxon>Bacillati</taxon>
        <taxon>Bacillota</taxon>
        <taxon>Clostridia</taxon>
        <taxon>Eubacteriales</taxon>
        <taxon>Oscillospiraceae</taxon>
        <taxon>Faecousia</taxon>
    </lineage>
</organism>
<gene>
    <name evidence="2" type="ORF">WMO66_01460</name>
</gene>
<comment type="caution">
    <text evidence="2">The sequence shown here is derived from an EMBL/GenBank/DDBJ whole genome shotgun (WGS) entry which is preliminary data.</text>
</comment>
<evidence type="ECO:0000313" key="2">
    <source>
        <dbReference type="EMBL" id="MEQ2509926.1"/>
    </source>
</evidence>
<proteinExistence type="predicted"/>
<protein>
    <submittedName>
        <fullName evidence="2">Uncharacterized protein</fullName>
    </submittedName>
</protein>
<dbReference type="Proteomes" id="UP001491552">
    <property type="component" value="Unassembled WGS sequence"/>
</dbReference>
<feature type="signal peptide" evidence="1">
    <location>
        <begin position="1"/>
        <end position="20"/>
    </location>
</feature>
<keyword evidence="1" id="KW-0732">Signal</keyword>
<reference evidence="2 3" key="1">
    <citation type="submission" date="2024-03" db="EMBL/GenBank/DDBJ databases">
        <title>Human intestinal bacterial collection.</title>
        <authorList>
            <person name="Pauvert C."/>
            <person name="Hitch T.C.A."/>
            <person name="Clavel T."/>
        </authorList>
    </citation>
    <scope>NUCLEOTIDE SEQUENCE [LARGE SCALE GENOMIC DNA]</scope>
    <source>
        <strain evidence="2 3">CLA-AA-H192</strain>
    </source>
</reference>
<evidence type="ECO:0000313" key="3">
    <source>
        <dbReference type="Proteomes" id="UP001491552"/>
    </source>
</evidence>
<keyword evidence="3" id="KW-1185">Reference proteome</keyword>